<dbReference type="AlphaFoldDB" id="Q7NDW4"/>
<name>Q7NDW4_GLOVI</name>
<organism evidence="1 2">
    <name type="scientific">Gloeobacter violaceus (strain ATCC 29082 / PCC 7421)</name>
    <dbReference type="NCBI Taxonomy" id="251221"/>
    <lineage>
        <taxon>Bacteria</taxon>
        <taxon>Bacillati</taxon>
        <taxon>Cyanobacteriota</taxon>
        <taxon>Cyanophyceae</taxon>
        <taxon>Gloeobacterales</taxon>
        <taxon>Gloeobacteraceae</taxon>
        <taxon>Gloeobacter</taxon>
    </lineage>
</organism>
<dbReference type="HOGENOM" id="CLU_2553467_0_0_3"/>
<dbReference type="KEGG" id="gvi:gsr4118"/>
<sequence>MTLVFFCMAEFPGRDINIYYILVLLGSKFNGKTAASPVGMHPVSIEVFLPESAKPPFKVEITRAAGSTKASRPDRQDAPAVP</sequence>
<gene>
    <name evidence="1" type="ordered locus">gsr4118</name>
</gene>
<reference evidence="1 2" key="1">
    <citation type="journal article" date="2003" name="DNA Res.">
        <title>Complete genome structure of Gloeobacter violaceus PCC 7421, a cyanobacterium that lacks thylakoids.</title>
        <authorList>
            <person name="Nakamura Y."/>
            <person name="Kaneko T."/>
            <person name="Sato S."/>
            <person name="Mimuro M."/>
            <person name="Miyashita H."/>
            <person name="Tsuchiya T."/>
            <person name="Sasamoto S."/>
            <person name="Watanabe A."/>
            <person name="Kawashima K."/>
            <person name="Kishida Y."/>
            <person name="Kiyokawa C."/>
            <person name="Kohara M."/>
            <person name="Matsumoto M."/>
            <person name="Matsuno A."/>
            <person name="Nakazaki N."/>
            <person name="Shimpo S."/>
            <person name="Takeuchi C."/>
            <person name="Yamada M."/>
            <person name="Tabata S."/>
        </authorList>
    </citation>
    <scope>NUCLEOTIDE SEQUENCE [LARGE SCALE GENOMIC DNA]</scope>
    <source>
        <strain evidence="2">ATCC 29082 / PCC 7421</strain>
    </source>
</reference>
<evidence type="ECO:0000313" key="2">
    <source>
        <dbReference type="Proteomes" id="UP000000557"/>
    </source>
</evidence>
<dbReference type="InParanoid" id="Q7NDW4"/>
<accession>Q7NDW4</accession>
<proteinExistence type="predicted"/>
<keyword evidence="2" id="KW-1185">Reference proteome</keyword>
<evidence type="ECO:0000313" key="1">
    <source>
        <dbReference type="EMBL" id="BAC92059.1"/>
    </source>
</evidence>
<dbReference type="EMBL" id="BA000045">
    <property type="protein sequence ID" value="BAC92059.1"/>
    <property type="molecule type" value="Genomic_DNA"/>
</dbReference>
<dbReference type="STRING" id="251221.gene:10761636"/>
<reference evidence="1 2" key="2">
    <citation type="journal article" date="2003" name="DNA Res.">
        <title>Complete genome structure of Gloeobacter violaceus PCC 7421, a cyanobacterium that lacks thylakoids (supplement).</title>
        <authorList>
            <person name="Nakamura Y."/>
            <person name="Kaneko T."/>
            <person name="Sato S."/>
            <person name="Mimuro M."/>
            <person name="Miyashita H."/>
            <person name="Tsuchiya T."/>
            <person name="Sasamoto S."/>
            <person name="Watanabe A."/>
            <person name="Kawashima K."/>
            <person name="Kishida Y."/>
            <person name="Kiyokawa C."/>
            <person name="Kohara M."/>
            <person name="Matsumoto M."/>
            <person name="Matsuno A."/>
            <person name="Nakazaki N."/>
            <person name="Shimpo S."/>
            <person name="Takeuchi C."/>
            <person name="Yamada M."/>
            <person name="Tabata S."/>
        </authorList>
    </citation>
    <scope>NUCLEOTIDE SEQUENCE [LARGE SCALE GENOMIC DNA]</scope>
    <source>
        <strain evidence="2">ATCC 29082 / PCC 7421</strain>
    </source>
</reference>
<dbReference type="EnsemblBacteria" id="BAC92059">
    <property type="protein sequence ID" value="BAC92059"/>
    <property type="gene ID" value="BAC92059"/>
</dbReference>
<protein>
    <submittedName>
        <fullName evidence="1">Gsr4118 protein</fullName>
    </submittedName>
</protein>
<dbReference type="Proteomes" id="UP000000557">
    <property type="component" value="Chromosome"/>
</dbReference>